<evidence type="ECO:0000313" key="6">
    <source>
        <dbReference type="Proteomes" id="UP001084197"/>
    </source>
</evidence>
<evidence type="ECO:0000256" key="2">
    <source>
        <dbReference type="ARBA" id="ARBA00022795"/>
    </source>
</evidence>
<dbReference type="AlphaFoldDB" id="A0A9J6R9X8"/>
<name>A0A9J6R9X8_9BACI</name>
<keyword evidence="6" id="KW-1185">Reference proteome</keyword>
<protein>
    <recommendedName>
        <fullName evidence="4">Flagellar assembly factor FliW</fullName>
    </recommendedName>
</protein>
<dbReference type="GO" id="GO:0006417">
    <property type="term" value="P:regulation of translation"/>
    <property type="evidence" value="ECO:0007669"/>
    <property type="project" value="UniProtKB-KW"/>
</dbReference>
<comment type="caution">
    <text evidence="5">The sequence shown here is derived from an EMBL/GenBank/DDBJ whole genome shotgun (WGS) entry which is preliminary data.</text>
</comment>
<dbReference type="PANTHER" id="PTHR39190">
    <property type="entry name" value="FLAGELLAR ASSEMBLY FACTOR FLIW"/>
    <property type="match status" value="1"/>
</dbReference>
<accession>A0A9J6R9X8</accession>
<evidence type="ECO:0000256" key="4">
    <source>
        <dbReference type="HAMAP-Rule" id="MF_01185"/>
    </source>
</evidence>
<comment type="similarity">
    <text evidence="4">Belongs to the FliW family.</text>
</comment>
<dbReference type="HAMAP" id="MF_01185">
    <property type="entry name" value="FliW"/>
    <property type="match status" value="1"/>
</dbReference>
<keyword evidence="5" id="KW-0969">Cilium</keyword>
<comment type="subunit">
    <text evidence="4">Interacts with translational regulator CsrA and flagellin(s).</text>
</comment>
<reference evidence="5" key="1">
    <citation type="submission" date="2022-11" db="EMBL/GenBank/DDBJ databases">
        <title>WGS of Natronobacillus azotifigens 24KS-1, an anaerobic diazotrophic haloalkaliphile from soda-rich habitats.</title>
        <authorList>
            <person name="Sorokin D.Y."/>
            <person name="Merkel A.Y."/>
        </authorList>
    </citation>
    <scope>NUCLEOTIDE SEQUENCE</scope>
    <source>
        <strain evidence="5">24KS-1</strain>
    </source>
</reference>
<dbReference type="GO" id="GO:0005737">
    <property type="term" value="C:cytoplasm"/>
    <property type="evidence" value="ECO:0007669"/>
    <property type="project" value="UniProtKB-SubCell"/>
</dbReference>
<dbReference type="InterPro" id="IPR003775">
    <property type="entry name" value="Flagellar_assembly_factor_FliW"/>
</dbReference>
<comment type="subcellular location">
    <subcellularLocation>
        <location evidence="4">Cytoplasm</location>
    </subcellularLocation>
</comment>
<keyword evidence="2 4" id="KW-1005">Bacterial flagellum biogenesis</keyword>
<keyword evidence="5" id="KW-0282">Flagellum</keyword>
<dbReference type="Proteomes" id="UP001084197">
    <property type="component" value="Unassembled WGS sequence"/>
</dbReference>
<dbReference type="RefSeq" id="WP_268778883.1">
    <property type="nucleotide sequence ID" value="NZ_JAPRAT010000003.1"/>
</dbReference>
<dbReference type="EMBL" id="JAPRAT010000003">
    <property type="protein sequence ID" value="MCZ0702115.1"/>
    <property type="molecule type" value="Genomic_DNA"/>
</dbReference>
<keyword evidence="3 4" id="KW-0810">Translation regulation</keyword>
<evidence type="ECO:0000256" key="1">
    <source>
        <dbReference type="ARBA" id="ARBA00022490"/>
    </source>
</evidence>
<keyword evidence="1 4" id="KW-0963">Cytoplasm</keyword>
<dbReference type="InterPro" id="IPR024046">
    <property type="entry name" value="Flagellar_assmbl_FliW_dom_sf"/>
</dbReference>
<gene>
    <name evidence="4 5" type="primary">fliW</name>
    <name evidence="5" type="ORF">OWO01_02685</name>
</gene>
<keyword evidence="5" id="KW-0966">Cell projection</keyword>
<dbReference type="SUPFAM" id="SSF141457">
    <property type="entry name" value="BH3618-like"/>
    <property type="match status" value="1"/>
</dbReference>
<dbReference type="PANTHER" id="PTHR39190:SF1">
    <property type="entry name" value="FLAGELLAR ASSEMBLY FACTOR FLIW"/>
    <property type="match status" value="1"/>
</dbReference>
<dbReference type="Gene3D" id="2.30.290.10">
    <property type="entry name" value="BH3618-like"/>
    <property type="match status" value="1"/>
</dbReference>
<proteinExistence type="inferred from homology"/>
<evidence type="ECO:0000313" key="5">
    <source>
        <dbReference type="EMBL" id="MCZ0702115.1"/>
    </source>
</evidence>
<dbReference type="GO" id="GO:0044780">
    <property type="term" value="P:bacterial-type flagellum assembly"/>
    <property type="evidence" value="ECO:0007669"/>
    <property type="project" value="UniProtKB-UniRule"/>
</dbReference>
<dbReference type="NCBIfam" id="NF009793">
    <property type="entry name" value="PRK13285.1-1"/>
    <property type="match status" value="1"/>
</dbReference>
<evidence type="ECO:0000256" key="3">
    <source>
        <dbReference type="ARBA" id="ARBA00022845"/>
    </source>
</evidence>
<organism evidence="5 6">
    <name type="scientific">Natronobacillus azotifigens</name>
    <dbReference type="NCBI Taxonomy" id="472978"/>
    <lineage>
        <taxon>Bacteria</taxon>
        <taxon>Bacillati</taxon>
        <taxon>Bacillota</taxon>
        <taxon>Bacilli</taxon>
        <taxon>Bacillales</taxon>
        <taxon>Bacillaceae</taxon>
        <taxon>Natronobacillus</taxon>
    </lineage>
</organism>
<sequence>MNIQTKYFGDVTIDQKQTIQFPQGIPGFQDETAFVLMDLPENPTFQVLQSTTRTNVAFIVTNPYAFHPDYELELDEATLELLQIEAEEQVSVFVILTLKDPFETSTVNLQAPIIVNHEKKYAKQFITNNSSYSTRAPLLPVKDQEG</sequence>
<comment type="function">
    <text evidence="4">Acts as an anti-CsrA protein, binds CsrA and prevents it from repressing translation of its target genes, one of which is flagellin. Binds to flagellin and participates in the assembly of the flagellum.</text>
</comment>
<keyword evidence="4" id="KW-0143">Chaperone</keyword>
<dbReference type="Pfam" id="PF02623">
    <property type="entry name" value="FliW"/>
    <property type="match status" value="1"/>
</dbReference>